<dbReference type="HOGENOM" id="CLU_2670292_0_0_6"/>
<accession>Q9PF49</accession>
<sequence>MTPHRLGRRFVAELVEVFSLGISHGICCAMCFTRKISTVRVSLPLISPMCWAVHCCDAAPLAVCKRMSSVEMPML</sequence>
<proteinExistence type="predicted"/>
<dbReference type="Proteomes" id="UP000000812">
    <property type="component" value="Chromosome"/>
</dbReference>
<evidence type="ECO:0000313" key="1">
    <source>
        <dbReference type="EMBL" id="AAF83639.1"/>
    </source>
</evidence>
<dbReference type="KEGG" id="xfa:XF_0829"/>
<dbReference type="STRING" id="160492.XF_0829"/>
<dbReference type="AlphaFoldDB" id="Q9PF49"/>
<name>Q9PF49_XYLFA</name>
<gene>
    <name evidence="1" type="ordered locus">XF_0829</name>
</gene>
<reference evidence="1 2" key="1">
    <citation type="journal article" date="2000" name="Nature">
        <title>The genome sequence of the plant pathogen Xylella fastidiosa.</title>
        <authorList>
            <person name="Simpson A.J."/>
            <person name="Reinach F.C."/>
            <person name="Arruda P."/>
            <person name="Abreu F.A."/>
            <person name="Acencio M."/>
            <person name="Alvarenga R."/>
            <person name="Alves L.M."/>
            <person name="Araya J.E."/>
            <person name="Baia G.S."/>
            <person name="Baptista C.S."/>
            <person name="Barros M.H."/>
            <person name="Bonaccorsi E.D."/>
            <person name="Bordin S."/>
            <person name="Bove J.M."/>
            <person name="Briones M.R."/>
            <person name="Bueno M.R."/>
            <person name="Camargo A.A."/>
            <person name="Camargo L.E."/>
            <person name="Carraro D.M."/>
            <person name="Carrer H."/>
            <person name="Colauto N.B."/>
            <person name="Colombo C."/>
            <person name="Costa F.F."/>
            <person name="Costa M.C."/>
            <person name="Costa-Neto C.M."/>
            <person name="Coutinho L.L."/>
            <person name="Cristofani M."/>
            <person name="Dias-Neto E."/>
            <person name="Docena C."/>
            <person name="El-Dorry H."/>
            <person name="Facincani A.P."/>
            <person name="Ferreira A.J."/>
            <person name="Ferreira V.C."/>
            <person name="Ferro J.A."/>
            <person name="Fraga J.S."/>
            <person name="Franca S.C."/>
            <person name="Franco M.C."/>
            <person name="Frohme M."/>
            <person name="Furlan L.R."/>
            <person name="Garnier M."/>
            <person name="Goldman G.H."/>
            <person name="Goldman M.H."/>
            <person name="Gomes S.L."/>
            <person name="Gruber A."/>
            <person name="Ho P.L."/>
            <person name="Hoheisel J.D."/>
            <person name="Junqueira M.L."/>
            <person name="Kemper E.L."/>
            <person name="Kitajima J.P."/>
            <person name="Krieger J.E."/>
            <person name="Kuramae E.E."/>
            <person name="Laigret F."/>
            <person name="Lambais M.R."/>
            <person name="Leite L.C."/>
            <person name="Lemos E.G."/>
            <person name="Lemos M.V."/>
            <person name="Lopes S.A."/>
            <person name="Lopes C.R."/>
            <person name="Machado J.A."/>
            <person name="Machado M.A."/>
            <person name="Madeira A.M."/>
            <person name="Madeira H.M."/>
            <person name="Marino C.L."/>
            <person name="Marques M.V."/>
            <person name="Martins E.A."/>
            <person name="Martins E.M."/>
            <person name="Matsukuma A.Y."/>
            <person name="Menck C.F."/>
            <person name="Miracca E.C."/>
            <person name="Miyaki C.Y."/>
            <person name="Monteriro-Vitorello C.B."/>
            <person name="Moon D.H."/>
            <person name="Nagai M.A."/>
            <person name="Nascimento A.L."/>
            <person name="Netto L.E."/>
            <person name="Nhani A.Jr."/>
            <person name="Nobrega F.G."/>
            <person name="Nunes L.R."/>
            <person name="Oliveira M.A."/>
            <person name="de Oliveira M.C."/>
            <person name="de Oliveira R.C."/>
            <person name="Palmieri D.A."/>
            <person name="Paris A."/>
            <person name="Peixoto B.R."/>
            <person name="Pereira G.A."/>
            <person name="Pereira H.A.Jr."/>
            <person name="Pesquero J.B."/>
            <person name="Quaggio R.B."/>
            <person name="Roberto P.G."/>
            <person name="Rodrigues V."/>
            <person name="de M Rosa A.J."/>
            <person name="de Rosa V.E.Jr."/>
            <person name="de Sa R.G."/>
            <person name="Santelli R.V."/>
            <person name="Sawasaki H.E."/>
            <person name="da Silva A.C."/>
            <person name="da Silva A.M."/>
            <person name="da Silva F.R."/>
            <person name="da Silva W.A.Jr."/>
            <person name="da Silveira J.F."/>
            <person name="Silvestri M.L."/>
            <person name="Siqueira W.J."/>
            <person name="de Souza A.A."/>
            <person name="de Souza A.P."/>
            <person name="Terenzi M.F."/>
            <person name="Truffi D."/>
            <person name="Tsai S.M."/>
            <person name="Tsuhako M.H."/>
            <person name="Vallada H."/>
            <person name="Van Sluys M.A."/>
            <person name="Verjovski-Almeida S."/>
            <person name="Vettore A.L."/>
            <person name="Zago M.A."/>
            <person name="Zatz M."/>
            <person name="Meidanis J."/>
            <person name="Setubal J.C."/>
        </authorList>
    </citation>
    <scope>NUCLEOTIDE SEQUENCE [LARGE SCALE GENOMIC DNA]</scope>
    <source>
        <strain evidence="1 2">9a5c</strain>
    </source>
</reference>
<evidence type="ECO:0000313" key="2">
    <source>
        <dbReference type="Proteomes" id="UP000000812"/>
    </source>
</evidence>
<dbReference type="EMBL" id="AE003849">
    <property type="protein sequence ID" value="AAF83639.1"/>
    <property type="molecule type" value="Genomic_DNA"/>
</dbReference>
<organism evidence="1 2">
    <name type="scientific">Xylella fastidiosa (strain 9a5c)</name>
    <dbReference type="NCBI Taxonomy" id="160492"/>
    <lineage>
        <taxon>Bacteria</taxon>
        <taxon>Pseudomonadati</taxon>
        <taxon>Pseudomonadota</taxon>
        <taxon>Gammaproteobacteria</taxon>
        <taxon>Lysobacterales</taxon>
        <taxon>Lysobacteraceae</taxon>
        <taxon>Xylella</taxon>
    </lineage>
</organism>
<protein>
    <submittedName>
        <fullName evidence="1">Uncharacterized protein</fullName>
    </submittedName>
</protein>
<dbReference type="PIR" id="B82758">
    <property type="entry name" value="B82758"/>
</dbReference>